<dbReference type="PROSITE" id="PS00623">
    <property type="entry name" value="GMC_OXRED_1"/>
    <property type="match status" value="1"/>
</dbReference>
<evidence type="ECO:0000259" key="5">
    <source>
        <dbReference type="PROSITE" id="PS00623"/>
    </source>
</evidence>
<dbReference type="Pfam" id="PF00732">
    <property type="entry name" value="GMC_oxred_N"/>
    <property type="match status" value="1"/>
</dbReference>
<proteinExistence type="inferred from homology"/>
<accession>A0AAU9SHA0</accession>
<organism evidence="6 7">
    <name type="scientific">Thlaspi arvense</name>
    <name type="common">Field penny-cress</name>
    <dbReference type="NCBI Taxonomy" id="13288"/>
    <lineage>
        <taxon>Eukaryota</taxon>
        <taxon>Viridiplantae</taxon>
        <taxon>Streptophyta</taxon>
        <taxon>Embryophyta</taxon>
        <taxon>Tracheophyta</taxon>
        <taxon>Spermatophyta</taxon>
        <taxon>Magnoliopsida</taxon>
        <taxon>eudicotyledons</taxon>
        <taxon>Gunneridae</taxon>
        <taxon>Pentapetalae</taxon>
        <taxon>rosids</taxon>
        <taxon>malvids</taxon>
        <taxon>Brassicales</taxon>
        <taxon>Brassicaceae</taxon>
        <taxon>Thlaspideae</taxon>
        <taxon>Thlaspi</taxon>
    </lineage>
</organism>
<dbReference type="PANTHER" id="PTHR45968">
    <property type="entry name" value="OSJNBA0019K04.7 PROTEIN"/>
    <property type="match status" value="1"/>
</dbReference>
<dbReference type="AlphaFoldDB" id="A0AAU9SHA0"/>
<feature type="domain" description="Glucose-methanol-choline oxidoreductase N-terminal" evidence="5">
    <location>
        <begin position="111"/>
        <end position="134"/>
    </location>
</feature>
<protein>
    <recommendedName>
        <fullName evidence="5">Glucose-methanol-choline oxidoreductase N-terminal domain-containing protein</fullName>
    </recommendedName>
</protein>
<keyword evidence="3 4" id="KW-0274">FAD</keyword>
<evidence type="ECO:0000256" key="4">
    <source>
        <dbReference type="RuleBase" id="RU003968"/>
    </source>
</evidence>
<evidence type="ECO:0000313" key="7">
    <source>
        <dbReference type="Proteomes" id="UP000836841"/>
    </source>
</evidence>
<dbReference type="InterPro" id="IPR051871">
    <property type="entry name" value="GMC_Oxidoreductase-Related"/>
</dbReference>
<dbReference type="GO" id="GO:0050660">
    <property type="term" value="F:flavin adenine dinucleotide binding"/>
    <property type="evidence" value="ECO:0007669"/>
    <property type="project" value="InterPro"/>
</dbReference>
<evidence type="ECO:0000256" key="2">
    <source>
        <dbReference type="ARBA" id="ARBA00022630"/>
    </source>
</evidence>
<sequence length="238" mass="26089">MVYFILIANIIFHGPCYSEEASDYSFMKDATLAPKLSLFDYIIIGGGTAGCALAATLSRNATVLVLERGGSPYDNPTATDIGNFANTVSNTTPNSWSQLFISEDGVYNSRARVLGGGTVLNAGFYTRAEDDYVAEAGWERDEVEAAYEWVERKVAFEPQIKGWQSAFRDGLLEAGVIPYNGFTYGHIYGTKIGGTIFDRDGHRHTAANLLLEYANQNTVIVYLHASVHKILFTTKGID</sequence>
<dbReference type="InterPro" id="IPR000172">
    <property type="entry name" value="GMC_OxRdtase_N"/>
</dbReference>
<dbReference type="GO" id="GO:0016614">
    <property type="term" value="F:oxidoreductase activity, acting on CH-OH group of donors"/>
    <property type="evidence" value="ECO:0007669"/>
    <property type="project" value="InterPro"/>
</dbReference>
<dbReference type="PANTHER" id="PTHR45968:SF16">
    <property type="entry name" value="GLUCOSE-METHANOL-CHOLINE OXIDOREDUCTASE N-TERMINAL DOMAIN-CONTAINING PROTEIN"/>
    <property type="match status" value="1"/>
</dbReference>
<dbReference type="InterPro" id="IPR036188">
    <property type="entry name" value="FAD/NAD-bd_sf"/>
</dbReference>
<name>A0AAU9SHA0_THLAR</name>
<dbReference type="SUPFAM" id="SSF51905">
    <property type="entry name" value="FAD/NAD(P)-binding domain"/>
    <property type="match status" value="1"/>
</dbReference>
<dbReference type="Proteomes" id="UP000836841">
    <property type="component" value="Chromosome 5"/>
</dbReference>
<evidence type="ECO:0000313" key="6">
    <source>
        <dbReference type="EMBL" id="CAH2064002.1"/>
    </source>
</evidence>
<evidence type="ECO:0000256" key="3">
    <source>
        <dbReference type="ARBA" id="ARBA00022827"/>
    </source>
</evidence>
<reference evidence="6 7" key="1">
    <citation type="submission" date="2022-03" db="EMBL/GenBank/DDBJ databases">
        <authorList>
            <person name="Nunn A."/>
            <person name="Chopra R."/>
            <person name="Nunn A."/>
            <person name="Contreras Garrido A."/>
        </authorList>
    </citation>
    <scope>NUCLEOTIDE SEQUENCE [LARGE SCALE GENOMIC DNA]</scope>
</reference>
<dbReference type="Gene3D" id="3.50.50.60">
    <property type="entry name" value="FAD/NAD(P)-binding domain"/>
    <property type="match status" value="1"/>
</dbReference>
<keyword evidence="2 4" id="KW-0285">Flavoprotein</keyword>
<keyword evidence="7" id="KW-1185">Reference proteome</keyword>
<comment type="cofactor">
    <cofactor evidence="1">
        <name>FAD</name>
        <dbReference type="ChEBI" id="CHEBI:57692"/>
    </cofactor>
</comment>
<gene>
    <name evidence="6" type="ORF">TAV2_LOCUS17935</name>
</gene>
<evidence type="ECO:0000256" key="1">
    <source>
        <dbReference type="ARBA" id="ARBA00001974"/>
    </source>
</evidence>
<dbReference type="EMBL" id="OU466861">
    <property type="protein sequence ID" value="CAH2064002.1"/>
    <property type="molecule type" value="Genomic_DNA"/>
</dbReference>
<comment type="similarity">
    <text evidence="4">Belongs to the GMC oxidoreductase family.</text>
</comment>